<reference evidence="3" key="1">
    <citation type="journal article" date="2019" name="Int. J. Syst. Evol. Microbiol.">
        <title>The Global Catalogue of Microorganisms (GCM) 10K type strain sequencing project: providing services to taxonomists for standard genome sequencing and annotation.</title>
        <authorList>
            <consortium name="The Broad Institute Genomics Platform"/>
            <consortium name="The Broad Institute Genome Sequencing Center for Infectious Disease"/>
            <person name="Wu L."/>
            <person name="Ma J."/>
        </authorList>
    </citation>
    <scope>NUCLEOTIDE SEQUENCE [LARGE SCALE GENOMIC DNA]</scope>
    <source>
        <strain evidence="3">CGMCC 1.16326</strain>
    </source>
</reference>
<protein>
    <submittedName>
        <fullName evidence="2">ATP-binding protein</fullName>
    </submittedName>
</protein>
<dbReference type="EMBL" id="JBHSLV010000078">
    <property type="protein sequence ID" value="MFC5396837.1"/>
    <property type="molecule type" value="Genomic_DNA"/>
</dbReference>
<dbReference type="RefSeq" id="WP_377013590.1">
    <property type="nucleotide sequence ID" value="NZ_JBHSLV010000078.1"/>
</dbReference>
<evidence type="ECO:0000259" key="1">
    <source>
        <dbReference type="Pfam" id="PF13521"/>
    </source>
</evidence>
<dbReference type="GO" id="GO:0005524">
    <property type="term" value="F:ATP binding"/>
    <property type="evidence" value="ECO:0007669"/>
    <property type="project" value="UniProtKB-KW"/>
</dbReference>
<dbReference type="Pfam" id="PF13521">
    <property type="entry name" value="AAA_28"/>
    <property type="match status" value="1"/>
</dbReference>
<keyword evidence="3" id="KW-1185">Reference proteome</keyword>
<dbReference type="Proteomes" id="UP001596104">
    <property type="component" value="Unassembled WGS sequence"/>
</dbReference>
<organism evidence="2 3">
    <name type="scientific">Bosea vestrisii</name>
    <dbReference type="NCBI Taxonomy" id="151416"/>
    <lineage>
        <taxon>Bacteria</taxon>
        <taxon>Pseudomonadati</taxon>
        <taxon>Pseudomonadota</taxon>
        <taxon>Alphaproteobacteria</taxon>
        <taxon>Hyphomicrobiales</taxon>
        <taxon>Boseaceae</taxon>
        <taxon>Bosea</taxon>
    </lineage>
</organism>
<dbReference type="Gene3D" id="3.40.50.300">
    <property type="entry name" value="P-loop containing nucleotide triphosphate hydrolases"/>
    <property type="match status" value="1"/>
</dbReference>
<gene>
    <name evidence="2" type="ORF">ACFPPC_29740</name>
</gene>
<keyword evidence="2" id="KW-0067">ATP-binding</keyword>
<feature type="domain" description="NadR/Ttd14 AAA" evidence="1">
    <location>
        <begin position="3"/>
        <end position="159"/>
    </location>
</feature>
<keyword evidence="2" id="KW-0547">Nucleotide-binding</keyword>
<sequence>MLKVIITGAYSTGKTSLANRLQADLLLKGRSVAFVSDTARTCPLPLNKNQTDETSLWLIATQVSREIVEQAGNAELLICDRGVPDILAHNEDMRSTSISSRVTLLKPFLADWLKTYDVILLSRVDSAIPIEPDGLRVIDPAYRENLDRLAVRVLTSIPNVYELPFGDKERLAYAREVVERRFSSLFRRSCSST</sequence>
<dbReference type="SUPFAM" id="SSF52540">
    <property type="entry name" value="P-loop containing nucleoside triphosphate hydrolases"/>
    <property type="match status" value="1"/>
</dbReference>
<proteinExistence type="predicted"/>
<evidence type="ECO:0000313" key="3">
    <source>
        <dbReference type="Proteomes" id="UP001596104"/>
    </source>
</evidence>
<dbReference type="InterPro" id="IPR038727">
    <property type="entry name" value="NadR/Ttd14_AAA_dom"/>
</dbReference>
<name>A0ABW0HJQ0_9HYPH</name>
<evidence type="ECO:0000313" key="2">
    <source>
        <dbReference type="EMBL" id="MFC5396837.1"/>
    </source>
</evidence>
<comment type="caution">
    <text evidence="2">The sequence shown here is derived from an EMBL/GenBank/DDBJ whole genome shotgun (WGS) entry which is preliminary data.</text>
</comment>
<accession>A0ABW0HJQ0</accession>
<dbReference type="InterPro" id="IPR027417">
    <property type="entry name" value="P-loop_NTPase"/>
</dbReference>